<accession>A0ABP3XZY1</accession>
<dbReference type="RefSeq" id="WP_343785864.1">
    <property type="nucleotide sequence ID" value="NZ_BAAAFH010000007.1"/>
</dbReference>
<name>A0ABP3XZY1_9FLAO</name>
<protein>
    <submittedName>
        <fullName evidence="1">Uncharacterized protein</fullName>
    </submittedName>
</protein>
<dbReference type="EMBL" id="BAAAFH010000007">
    <property type="protein sequence ID" value="GAA0874931.1"/>
    <property type="molecule type" value="Genomic_DNA"/>
</dbReference>
<dbReference type="PROSITE" id="PS51257">
    <property type="entry name" value="PROKAR_LIPOPROTEIN"/>
    <property type="match status" value="1"/>
</dbReference>
<comment type="caution">
    <text evidence="1">The sequence shown here is derived from an EMBL/GenBank/DDBJ whole genome shotgun (WGS) entry which is preliminary data.</text>
</comment>
<organism evidence="1 2">
    <name type="scientific">Wandonia haliotis</name>
    <dbReference type="NCBI Taxonomy" id="574963"/>
    <lineage>
        <taxon>Bacteria</taxon>
        <taxon>Pseudomonadati</taxon>
        <taxon>Bacteroidota</taxon>
        <taxon>Flavobacteriia</taxon>
        <taxon>Flavobacteriales</taxon>
        <taxon>Crocinitomicaceae</taxon>
        <taxon>Wandonia</taxon>
    </lineage>
</organism>
<sequence>MNRTPYILLSLVLLLIGAGVLSCKKETTASNSSNPNVLPPLTHEGKNTFGCKVNGEVWVAYAPFTVGGAVAITGEFNSGAGHLEATLRTETKHEVIKLFFKDVYSTGMYNFFLVSNTKTGFVYFLDPPDCSIYYHDTSNVGTMNITNLDHLSRIMSGTFEMDLVNSSCPGDTIKIREGRFDWRY</sequence>
<evidence type="ECO:0000313" key="2">
    <source>
        <dbReference type="Proteomes" id="UP001501126"/>
    </source>
</evidence>
<evidence type="ECO:0000313" key="1">
    <source>
        <dbReference type="EMBL" id="GAA0874931.1"/>
    </source>
</evidence>
<reference evidence="2" key="1">
    <citation type="journal article" date="2019" name="Int. J. Syst. Evol. Microbiol.">
        <title>The Global Catalogue of Microorganisms (GCM) 10K type strain sequencing project: providing services to taxonomists for standard genome sequencing and annotation.</title>
        <authorList>
            <consortium name="The Broad Institute Genomics Platform"/>
            <consortium name="The Broad Institute Genome Sequencing Center for Infectious Disease"/>
            <person name="Wu L."/>
            <person name="Ma J."/>
        </authorList>
    </citation>
    <scope>NUCLEOTIDE SEQUENCE [LARGE SCALE GENOMIC DNA]</scope>
    <source>
        <strain evidence="2">JCM 16083</strain>
    </source>
</reference>
<keyword evidence="2" id="KW-1185">Reference proteome</keyword>
<proteinExistence type="predicted"/>
<gene>
    <name evidence="1" type="ORF">GCM10009118_13390</name>
</gene>
<dbReference type="Proteomes" id="UP001501126">
    <property type="component" value="Unassembled WGS sequence"/>
</dbReference>